<protein>
    <submittedName>
        <fullName evidence="3">N-acetylmuramoyl-L-alanine amidase</fullName>
    </submittedName>
</protein>
<feature type="domain" description="Peptidoglycan binding-like" evidence="1">
    <location>
        <begin position="118"/>
        <end position="155"/>
    </location>
</feature>
<dbReference type="InterPro" id="IPR002477">
    <property type="entry name" value="Peptidoglycan-bd-like"/>
</dbReference>
<evidence type="ECO:0000313" key="4">
    <source>
        <dbReference type="Proteomes" id="UP000182110"/>
    </source>
</evidence>
<name>A0AAN2PGD0_9BACI</name>
<proteinExistence type="predicted"/>
<dbReference type="Pfam" id="PF13539">
    <property type="entry name" value="Peptidase_M15_4"/>
    <property type="match status" value="1"/>
</dbReference>
<dbReference type="Proteomes" id="UP000182110">
    <property type="component" value="Unassembled WGS sequence"/>
</dbReference>
<evidence type="ECO:0000313" key="3">
    <source>
        <dbReference type="EMBL" id="CEG31951.1"/>
    </source>
</evidence>
<dbReference type="Gene3D" id="1.10.101.10">
    <property type="entry name" value="PGBD-like superfamily/PGBD"/>
    <property type="match status" value="2"/>
</dbReference>
<dbReference type="SUPFAM" id="SSF55166">
    <property type="entry name" value="Hedgehog/DD-peptidase"/>
    <property type="match status" value="1"/>
</dbReference>
<organism evidence="3 4">
    <name type="scientific">Peribacillus simplex</name>
    <dbReference type="NCBI Taxonomy" id="1478"/>
    <lineage>
        <taxon>Bacteria</taxon>
        <taxon>Bacillati</taxon>
        <taxon>Bacillota</taxon>
        <taxon>Bacilli</taxon>
        <taxon>Bacillales</taxon>
        <taxon>Bacillaceae</taxon>
        <taxon>Peribacillus</taxon>
    </lineage>
</organism>
<dbReference type="Gene3D" id="3.30.1380.10">
    <property type="match status" value="1"/>
</dbReference>
<dbReference type="EMBL" id="CCXW01000001">
    <property type="protein sequence ID" value="CEG31951.1"/>
    <property type="molecule type" value="Genomic_DNA"/>
</dbReference>
<evidence type="ECO:0000259" key="1">
    <source>
        <dbReference type="Pfam" id="PF01471"/>
    </source>
</evidence>
<dbReference type="InterPro" id="IPR039561">
    <property type="entry name" value="Peptidase_M15C"/>
</dbReference>
<feature type="domain" description="Peptidase M15C" evidence="2">
    <location>
        <begin position="4"/>
        <end position="34"/>
    </location>
</feature>
<keyword evidence="4" id="KW-1185">Reference proteome</keyword>
<dbReference type="Pfam" id="PF01471">
    <property type="entry name" value="PG_binding_1"/>
    <property type="match status" value="2"/>
</dbReference>
<reference evidence="3 4" key="1">
    <citation type="journal article" date="2014" name="Genome Announc.">
        <title>Genome Sequence of Bacillus simplex Strain P558, Isolated from a Human Fecal Sample.</title>
        <authorList>
            <person name="Croce O."/>
            <person name="Hugon P."/>
            <person name="Lagier J.C."/>
            <person name="Bibi F."/>
            <person name="Robert C."/>
            <person name="Azhar E.I."/>
            <person name="Raoult D."/>
            <person name="Fournier P.E."/>
        </authorList>
    </citation>
    <scope>NUCLEOTIDE SEQUENCE [LARGE SCALE GENOMIC DNA]</scope>
    <source>
        <strain evidence="3 4">P558</strain>
    </source>
</reference>
<dbReference type="AlphaFoldDB" id="A0AAN2PGD0"/>
<evidence type="ECO:0000259" key="2">
    <source>
        <dbReference type="Pfam" id="PF13539"/>
    </source>
</evidence>
<dbReference type="InterPro" id="IPR036366">
    <property type="entry name" value="PGBDSf"/>
</dbReference>
<dbReference type="SUPFAM" id="SSF47090">
    <property type="entry name" value="PGBD-like"/>
    <property type="match status" value="2"/>
</dbReference>
<gene>
    <name evidence="3" type="ORF">BN1180_02108</name>
</gene>
<dbReference type="InterPro" id="IPR009045">
    <property type="entry name" value="Zn_M74/Hedgehog-like"/>
</dbReference>
<dbReference type="InterPro" id="IPR036365">
    <property type="entry name" value="PGBD-like_sf"/>
</dbReference>
<feature type="domain" description="Peptidoglycan binding-like" evidence="1">
    <location>
        <begin position="162"/>
        <end position="210"/>
    </location>
</feature>
<comment type="caution">
    <text evidence="3">The sequence shown here is derived from an EMBL/GenBank/DDBJ whole genome shotgun (WGS) entry which is preliminary data.</text>
</comment>
<dbReference type="GO" id="GO:0008233">
    <property type="term" value="F:peptidase activity"/>
    <property type="evidence" value="ECO:0007669"/>
    <property type="project" value="InterPro"/>
</dbReference>
<accession>A0AAN2PGD0</accession>
<sequence length="214" mass="23589">MNTKWKRVAAIGKELGFKWGGDWTSFKDYPHLEMTGGLSYSQMQAGKKPSLTLKFQTDSETVVTVPPKTEVASEVTKEPSKDKGDETIKYIQKTLNSRYDANLVVDGFNGPKTQTALIKALQTELNKQYNKNLVVDGKWGPKTRAAIVTVQKSAKGNITWILQAALYLEGYNPGSLDSIFGKGTESALSIFQKVRKISVDKQAGKATFTELFAA</sequence>